<dbReference type="Gene3D" id="1.10.1510.10">
    <property type="entry name" value="Uncharacterised protein YqeY/AIM41 PF09424, N-terminal domain"/>
    <property type="match status" value="1"/>
</dbReference>
<proteinExistence type="predicted"/>
<evidence type="ECO:0000313" key="1">
    <source>
        <dbReference type="EMBL" id="MBS7526771.1"/>
    </source>
</evidence>
<dbReference type="Gene3D" id="1.10.10.410">
    <property type="match status" value="1"/>
</dbReference>
<dbReference type="SUPFAM" id="SSF89095">
    <property type="entry name" value="GatB/YqeY motif"/>
    <property type="match status" value="1"/>
</dbReference>
<comment type="caution">
    <text evidence="1">The sequence shown here is derived from an EMBL/GenBank/DDBJ whole genome shotgun (WGS) entry which is preliminary data.</text>
</comment>
<accession>A0ABS5PQA9</accession>
<sequence>MSLKDKLTEDLKSAMKSKDQVKKSTVTMLRAAIKQIEVDERKELTDDEILDIIAKQVKQKNNAIEDFTNGGREDLVDLTKTEIDILMNYMPEQLSDEALEAIVADAIQSTGASTIKDMGKVMGIVTGKTKGQADNKRIADMVKKSLVK</sequence>
<dbReference type="InterPro" id="IPR019004">
    <property type="entry name" value="YqeY/Aim41"/>
</dbReference>
<dbReference type="InterPro" id="IPR042184">
    <property type="entry name" value="YqeY/Aim41_N"/>
</dbReference>
<reference evidence="1 2" key="1">
    <citation type="submission" date="2021-05" db="EMBL/GenBank/DDBJ databases">
        <title>Fusibacter ferrireducens sp. nov., an anaerobic, sulfur- and Fe-reducing bacterium isolated from the mangrove sediment.</title>
        <authorList>
            <person name="Qiu D."/>
        </authorList>
    </citation>
    <scope>NUCLEOTIDE SEQUENCE [LARGE SCALE GENOMIC DNA]</scope>
    <source>
        <strain evidence="1 2">DSM 12116</strain>
    </source>
</reference>
<keyword evidence="2" id="KW-1185">Reference proteome</keyword>
<dbReference type="Pfam" id="PF09424">
    <property type="entry name" value="YqeY"/>
    <property type="match status" value="1"/>
</dbReference>
<organism evidence="1 2">
    <name type="scientific">Fusibacter paucivorans</name>
    <dbReference type="NCBI Taxonomy" id="76009"/>
    <lineage>
        <taxon>Bacteria</taxon>
        <taxon>Bacillati</taxon>
        <taxon>Bacillota</taxon>
        <taxon>Clostridia</taxon>
        <taxon>Eubacteriales</taxon>
        <taxon>Eubacteriales Family XII. Incertae Sedis</taxon>
        <taxon>Fusibacter</taxon>
    </lineage>
</organism>
<dbReference type="RefSeq" id="WP_213236630.1">
    <property type="nucleotide sequence ID" value="NZ_JAHBCL010000013.1"/>
</dbReference>
<gene>
    <name evidence="1" type="ORF">KHM83_08785</name>
</gene>
<dbReference type="PANTHER" id="PTHR28055">
    <property type="entry name" value="ALTERED INHERITANCE OF MITOCHONDRIA PROTEIN 41, MITOCHONDRIAL"/>
    <property type="match status" value="1"/>
</dbReference>
<evidence type="ECO:0000313" key="2">
    <source>
        <dbReference type="Proteomes" id="UP000746471"/>
    </source>
</evidence>
<dbReference type="InterPro" id="IPR003789">
    <property type="entry name" value="Asn/Gln_tRNA_amidoTrase-B-like"/>
</dbReference>
<protein>
    <submittedName>
        <fullName evidence="1">GatB/YqeY domain-containing protein</fullName>
    </submittedName>
</protein>
<dbReference type="Proteomes" id="UP000746471">
    <property type="component" value="Unassembled WGS sequence"/>
</dbReference>
<dbReference type="InterPro" id="IPR023168">
    <property type="entry name" value="GatB_Yqey_C_2"/>
</dbReference>
<dbReference type="EMBL" id="JAHBCL010000013">
    <property type="protein sequence ID" value="MBS7526771.1"/>
    <property type="molecule type" value="Genomic_DNA"/>
</dbReference>
<dbReference type="PANTHER" id="PTHR28055:SF1">
    <property type="entry name" value="ALTERED INHERITANCE OF MITOCHONDRIA PROTEIN 41, MITOCHONDRIAL"/>
    <property type="match status" value="1"/>
</dbReference>
<name>A0ABS5PQA9_9FIRM</name>